<sequence>MIKQGSNLKCVGIFLSNFSAYALGILSYFIPLYPYEWSDEPSLAEQVDSDSSLVILCLSGLGLFCAGLASIVSYRSISIKSRLQSLKGLVPSIGALVLCSYRFIQVLPFYTG</sequence>
<proteinExistence type="predicted"/>
<dbReference type="RefSeq" id="WP_015209873.1">
    <property type="nucleotide sequence ID" value="NC_019757.1"/>
</dbReference>
<feature type="transmembrane region" description="Helical" evidence="1">
    <location>
        <begin position="53"/>
        <end position="74"/>
    </location>
</feature>
<gene>
    <name evidence="2" type="ORF">Cylst_4556</name>
</gene>
<keyword evidence="1" id="KW-0812">Transmembrane</keyword>
<keyword evidence="1" id="KW-0472">Membrane</keyword>
<dbReference type="KEGG" id="csg:Cylst_4556"/>
<accession>K9X3H6</accession>
<name>K9X3H6_9NOST</name>
<keyword evidence="3" id="KW-1185">Reference proteome</keyword>
<dbReference type="AlphaFoldDB" id="K9X3H6"/>
<dbReference type="HOGENOM" id="CLU_2141767_0_0_3"/>
<dbReference type="Proteomes" id="UP000010475">
    <property type="component" value="Chromosome"/>
</dbReference>
<keyword evidence="1" id="KW-1133">Transmembrane helix</keyword>
<feature type="transmembrane region" description="Helical" evidence="1">
    <location>
        <begin position="12"/>
        <end position="33"/>
    </location>
</feature>
<evidence type="ECO:0000256" key="1">
    <source>
        <dbReference type="SAM" id="Phobius"/>
    </source>
</evidence>
<protein>
    <submittedName>
        <fullName evidence="2">Uncharacterized protein</fullName>
    </submittedName>
</protein>
<reference evidence="2 3" key="1">
    <citation type="submission" date="2012-06" db="EMBL/GenBank/DDBJ databases">
        <title>Finished chromosome of genome of Cylindrospermum stagnale PCC 7417.</title>
        <authorList>
            <consortium name="US DOE Joint Genome Institute"/>
            <person name="Gugger M."/>
            <person name="Coursin T."/>
            <person name="Rippka R."/>
            <person name="Tandeau De Marsac N."/>
            <person name="Huntemann M."/>
            <person name="Wei C.-L."/>
            <person name="Han J."/>
            <person name="Detter J.C."/>
            <person name="Han C."/>
            <person name="Tapia R."/>
            <person name="Chen A."/>
            <person name="Kyrpides N."/>
            <person name="Mavromatis K."/>
            <person name="Markowitz V."/>
            <person name="Szeto E."/>
            <person name="Ivanova N."/>
            <person name="Pagani I."/>
            <person name="Pati A."/>
            <person name="Goodwin L."/>
            <person name="Nordberg H.P."/>
            <person name="Cantor M.N."/>
            <person name="Hua S.X."/>
            <person name="Woyke T."/>
            <person name="Kerfeld C.A."/>
        </authorList>
    </citation>
    <scope>NUCLEOTIDE SEQUENCE [LARGE SCALE GENOMIC DNA]</scope>
    <source>
        <strain evidence="2 3">PCC 7417</strain>
    </source>
</reference>
<evidence type="ECO:0000313" key="3">
    <source>
        <dbReference type="Proteomes" id="UP000010475"/>
    </source>
</evidence>
<organism evidence="2 3">
    <name type="scientific">Cylindrospermum stagnale PCC 7417</name>
    <dbReference type="NCBI Taxonomy" id="56107"/>
    <lineage>
        <taxon>Bacteria</taxon>
        <taxon>Bacillati</taxon>
        <taxon>Cyanobacteriota</taxon>
        <taxon>Cyanophyceae</taxon>
        <taxon>Nostocales</taxon>
        <taxon>Nostocaceae</taxon>
        <taxon>Cylindrospermum</taxon>
    </lineage>
</organism>
<dbReference type="EMBL" id="CP003642">
    <property type="protein sequence ID" value="AFZ26634.1"/>
    <property type="molecule type" value="Genomic_DNA"/>
</dbReference>
<evidence type="ECO:0000313" key="2">
    <source>
        <dbReference type="EMBL" id="AFZ26634.1"/>
    </source>
</evidence>